<keyword evidence="5" id="KW-1185">Reference proteome</keyword>
<feature type="transmembrane region" description="Helical" evidence="1">
    <location>
        <begin position="309"/>
        <end position="334"/>
    </location>
</feature>
<protein>
    <submittedName>
        <fullName evidence="4">Acyltransferase 3</fullName>
    </submittedName>
</protein>
<dbReference type="GO" id="GO:0016020">
    <property type="term" value="C:membrane"/>
    <property type="evidence" value="ECO:0007669"/>
    <property type="project" value="TreeGrafter"/>
</dbReference>
<feature type="chain" id="PRO_5002778861" evidence="2">
    <location>
        <begin position="29"/>
        <end position="356"/>
    </location>
</feature>
<sequence>MTVARRRTLTNIQILRGFAAASVALAHAANQFPEVGSIPRIDAAQAGVDVFFVISGFIMVYVTSTRPQTSSQFLLNRASRIVPNYWFYTLATAALAIAAPAVFRGTSFNLPHLILSLFFVAHPNPALDDSVSPLLRVGWTLNYEMFFYLIFAIGLLRPQSKVTTSVGIIISLVFLGFLLPDPGPVTRFYTRDIMLEFVFGMLLAIAYLRGLPKLPVSLILAACAGAVFFMILSDDVAENTHAVRSIFFGLPALVIVACALMLPDHDDGFGHVILTRIGDASYTIYLCHPFILTLCRVVAVRLGLQPMSLLGNITFMLGATAAATGIGYLAYLFIEVPIGRSTKRLFIQPRLRAVDP</sequence>
<gene>
    <name evidence="4" type="ordered locus">Bind_3881</name>
</gene>
<dbReference type="KEGG" id="bid:Bind_3881"/>
<dbReference type="eggNOG" id="COG1835">
    <property type="taxonomic scope" value="Bacteria"/>
</dbReference>
<proteinExistence type="predicted"/>
<feature type="signal peptide" evidence="2">
    <location>
        <begin position="1"/>
        <end position="28"/>
    </location>
</feature>
<evidence type="ECO:0000256" key="2">
    <source>
        <dbReference type="SAM" id="SignalP"/>
    </source>
</evidence>
<name>B2ILL0_BEII9</name>
<dbReference type="RefSeq" id="WP_012382799.1">
    <property type="nucleotide sequence ID" value="NC_010578.1"/>
</dbReference>
<accession>B2ILL0</accession>
<dbReference type="GO" id="GO:0016747">
    <property type="term" value="F:acyltransferase activity, transferring groups other than amino-acyl groups"/>
    <property type="evidence" value="ECO:0007669"/>
    <property type="project" value="InterPro"/>
</dbReference>
<dbReference type="PANTHER" id="PTHR23028">
    <property type="entry name" value="ACETYLTRANSFERASE"/>
    <property type="match status" value="1"/>
</dbReference>
<feature type="transmembrane region" description="Helical" evidence="1">
    <location>
        <begin position="139"/>
        <end position="156"/>
    </location>
</feature>
<dbReference type="InterPro" id="IPR002656">
    <property type="entry name" value="Acyl_transf_3_dom"/>
</dbReference>
<feature type="transmembrane region" description="Helical" evidence="1">
    <location>
        <begin position="245"/>
        <end position="262"/>
    </location>
</feature>
<organism evidence="4 5">
    <name type="scientific">Beijerinckia indica subsp. indica (strain ATCC 9039 / DSM 1715 / NCIMB 8712)</name>
    <dbReference type="NCBI Taxonomy" id="395963"/>
    <lineage>
        <taxon>Bacteria</taxon>
        <taxon>Pseudomonadati</taxon>
        <taxon>Pseudomonadota</taxon>
        <taxon>Alphaproteobacteria</taxon>
        <taxon>Hyphomicrobiales</taxon>
        <taxon>Beijerinckiaceae</taxon>
        <taxon>Beijerinckia</taxon>
    </lineage>
</organism>
<feature type="transmembrane region" description="Helical" evidence="1">
    <location>
        <begin position="214"/>
        <end position="233"/>
    </location>
</feature>
<dbReference type="HOGENOM" id="CLU_005679_2_0_5"/>
<dbReference type="EMBL" id="CP001018">
    <property type="protein sequence ID" value="ACB97410.1"/>
    <property type="molecule type" value="Genomic_DNA"/>
</dbReference>
<keyword evidence="1" id="KW-1133">Transmembrane helix</keyword>
<feature type="transmembrane region" description="Helical" evidence="1">
    <location>
        <begin position="44"/>
        <end position="64"/>
    </location>
</feature>
<feature type="domain" description="Acyltransferase 3" evidence="3">
    <location>
        <begin position="11"/>
        <end position="331"/>
    </location>
</feature>
<feature type="transmembrane region" description="Helical" evidence="1">
    <location>
        <begin position="282"/>
        <end position="302"/>
    </location>
</feature>
<geneLocation type="plasmid" evidence="4 5">
    <name>pBIND02</name>
</geneLocation>
<dbReference type="PANTHER" id="PTHR23028:SF131">
    <property type="entry name" value="BLR2367 PROTEIN"/>
    <property type="match status" value="1"/>
</dbReference>
<evidence type="ECO:0000256" key="1">
    <source>
        <dbReference type="SAM" id="Phobius"/>
    </source>
</evidence>
<dbReference type="OrthoDB" id="9767863at2"/>
<keyword evidence="4" id="KW-0012">Acyltransferase</keyword>
<evidence type="ECO:0000313" key="5">
    <source>
        <dbReference type="Proteomes" id="UP000001695"/>
    </source>
</evidence>
<keyword evidence="2" id="KW-0732">Signal</keyword>
<dbReference type="Pfam" id="PF01757">
    <property type="entry name" value="Acyl_transf_3"/>
    <property type="match status" value="1"/>
</dbReference>
<keyword evidence="1" id="KW-0812">Transmembrane</keyword>
<keyword evidence="4" id="KW-0808">Transferase</keyword>
<dbReference type="GO" id="GO:0000271">
    <property type="term" value="P:polysaccharide biosynthetic process"/>
    <property type="evidence" value="ECO:0007669"/>
    <property type="project" value="TreeGrafter"/>
</dbReference>
<dbReference type="Proteomes" id="UP000001695">
    <property type="component" value="Plasmid pBIND02"/>
</dbReference>
<dbReference type="AlphaFoldDB" id="B2ILL0"/>
<keyword evidence="4" id="KW-0614">Plasmid</keyword>
<evidence type="ECO:0000313" key="4">
    <source>
        <dbReference type="EMBL" id="ACB97410.1"/>
    </source>
</evidence>
<evidence type="ECO:0000259" key="3">
    <source>
        <dbReference type="Pfam" id="PF01757"/>
    </source>
</evidence>
<keyword evidence="1" id="KW-0472">Membrane</keyword>
<feature type="transmembrane region" description="Helical" evidence="1">
    <location>
        <begin position="162"/>
        <end position="180"/>
    </location>
</feature>
<feature type="transmembrane region" description="Helical" evidence="1">
    <location>
        <begin position="192"/>
        <end position="208"/>
    </location>
</feature>
<reference evidence="4 5" key="1">
    <citation type="submission" date="2008-03" db="EMBL/GenBank/DDBJ databases">
        <title>Complete sequence of plasmid2 of Beijerinckia indica subsp. indica ATCC 9039.</title>
        <authorList>
            <consortium name="US DOE Joint Genome Institute"/>
            <person name="Copeland A."/>
            <person name="Lucas S."/>
            <person name="Lapidus A."/>
            <person name="Glavina del Rio T."/>
            <person name="Dalin E."/>
            <person name="Tice H."/>
            <person name="Bruce D."/>
            <person name="Goodwin L."/>
            <person name="Pitluck S."/>
            <person name="LaButti K."/>
            <person name="Schmutz J."/>
            <person name="Larimer F."/>
            <person name="Land M."/>
            <person name="Hauser L."/>
            <person name="Kyrpides N."/>
            <person name="Ivanova N."/>
            <person name="Dunfield P.F."/>
            <person name="Dedysh S.N."/>
            <person name="Liesack W."/>
            <person name="Saw J.H."/>
            <person name="Alam M."/>
            <person name="Chen Y."/>
            <person name="Murrell J.C."/>
            <person name="Richardson P."/>
        </authorList>
    </citation>
    <scope>NUCLEOTIDE SEQUENCE [LARGE SCALE GENOMIC DNA]</scope>
    <source>
        <strain evidence="5">ATCC 9039 / DSM 1715 / NCIMB 8712</strain>
        <plasmid evidence="4 5">pBIND02</plasmid>
    </source>
</reference>
<dbReference type="InterPro" id="IPR050879">
    <property type="entry name" value="Acyltransferase_3"/>
</dbReference>
<feature type="transmembrane region" description="Helical" evidence="1">
    <location>
        <begin position="85"/>
        <end position="103"/>
    </location>
</feature>